<feature type="domain" description="HTH araC/xylS-type" evidence="4">
    <location>
        <begin position="158"/>
        <end position="257"/>
    </location>
</feature>
<dbReference type="SUPFAM" id="SSF46689">
    <property type="entry name" value="Homeodomain-like"/>
    <property type="match status" value="1"/>
</dbReference>
<keyword evidence="2" id="KW-0238">DNA-binding</keyword>
<dbReference type="SMART" id="SM00342">
    <property type="entry name" value="HTH_ARAC"/>
    <property type="match status" value="1"/>
</dbReference>
<dbReference type="InterPro" id="IPR009057">
    <property type="entry name" value="Homeodomain-like_sf"/>
</dbReference>
<evidence type="ECO:0000259" key="4">
    <source>
        <dbReference type="PROSITE" id="PS01124"/>
    </source>
</evidence>
<accession>A0ABY1L0T1</accession>
<dbReference type="Proteomes" id="UP000185728">
    <property type="component" value="Unassembled WGS sequence"/>
</dbReference>
<name>A0ABY1L0T1_9FLAO</name>
<dbReference type="EMBL" id="FTOB01000007">
    <property type="protein sequence ID" value="SIT03613.1"/>
    <property type="molecule type" value="Genomic_DNA"/>
</dbReference>
<evidence type="ECO:0000313" key="6">
    <source>
        <dbReference type="Proteomes" id="UP000185728"/>
    </source>
</evidence>
<proteinExistence type="predicted"/>
<protein>
    <submittedName>
        <fullName evidence="5">Helix-turn-helix domain-containing protein</fullName>
    </submittedName>
</protein>
<reference evidence="5 6" key="1">
    <citation type="submission" date="2017-01" db="EMBL/GenBank/DDBJ databases">
        <authorList>
            <person name="Varghese N."/>
            <person name="Submissions S."/>
        </authorList>
    </citation>
    <scope>NUCLEOTIDE SEQUENCE [LARGE SCALE GENOMIC DNA]</scope>
    <source>
        <strain evidence="5 6">DSM 2061</strain>
    </source>
</reference>
<dbReference type="Pfam" id="PF20240">
    <property type="entry name" value="DUF6597"/>
    <property type="match status" value="1"/>
</dbReference>
<dbReference type="RefSeq" id="WP_076456804.1">
    <property type="nucleotide sequence ID" value="NZ_FTOB01000007.1"/>
</dbReference>
<organism evidence="5 6">
    <name type="scientific">Zobellia uliginosa</name>
    <dbReference type="NCBI Taxonomy" id="143224"/>
    <lineage>
        <taxon>Bacteria</taxon>
        <taxon>Pseudomonadati</taxon>
        <taxon>Bacteroidota</taxon>
        <taxon>Flavobacteriia</taxon>
        <taxon>Flavobacteriales</taxon>
        <taxon>Flavobacteriaceae</taxon>
        <taxon>Zobellia</taxon>
    </lineage>
</organism>
<dbReference type="InterPro" id="IPR046532">
    <property type="entry name" value="DUF6597"/>
</dbReference>
<gene>
    <name evidence="5" type="ORF">SAMN05421766_107145</name>
</gene>
<keyword evidence="1" id="KW-0805">Transcription regulation</keyword>
<comment type="caution">
    <text evidence="5">The sequence shown here is derived from an EMBL/GenBank/DDBJ whole genome shotgun (WGS) entry which is preliminary data.</text>
</comment>
<dbReference type="Pfam" id="PF12833">
    <property type="entry name" value="HTH_18"/>
    <property type="match status" value="1"/>
</dbReference>
<sequence>MNYDEKIVTHEYLKDDVLCYWQMSGDIDYIVGIHSRFLPKGQNLLIFNHGSDIEYLDATKFKCLNPKIFVVPAFATSRRINQKGKIDLFGISFIGDGLYKLMKQPISKIAGGFPDALQQKIEELNAELSVLSFSKKTKCAEKFLTGNLDRNLNSPPLQQAIKIIHQSKGIITVSEIANNVYVSERQLQRLFKTRIGISPKDYCKIIRVNNYMDFILSKDNPVDWMELVVEYNYHDQPHLINEVKSIAKLAPKKLQSYRDTLYHRFI</sequence>
<dbReference type="PANTHER" id="PTHR46796:SF13">
    <property type="entry name" value="HTH-TYPE TRANSCRIPTIONAL ACTIVATOR RHAS"/>
    <property type="match status" value="1"/>
</dbReference>
<dbReference type="PROSITE" id="PS01124">
    <property type="entry name" value="HTH_ARAC_FAMILY_2"/>
    <property type="match status" value="1"/>
</dbReference>
<evidence type="ECO:0000256" key="3">
    <source>
        <dbReference type="ARBA" id="ARBA00023163"/>
    </source>
</evidence>
<evidence type="ECO:0000256" key="2">
    <source>
        <dbReference type="ARBA" id="ARBA00023125"/>
    </source>
</evidence>
<dbReference type="PANTHER" id="PTHR46796">
    <property type="entry name" value="HTH-TYPE TRANSCRIPTIONAL ACTIVATOR RHAS-RELATED"/>
    <property type="match status" value="1"/>
</dbReference>
<evidence type="ECO:0000256" key="1">
    <source>
        <dbReference type="ARBA" id="ARBA00023015"/>
    </source>
</evidence>
<keyword evidence="3" id="KW-0804">Transcription</keyword>
<dbReference type="Gene3D" id="1.10.10.60">
    <property type="entry name" value="Homeodomain-like"/>
    <property type="match status" value="1"/>
</dbReference>
<evidence type="ECO:0000313" key="5">
    <source>
        <dbReference type="EMBL" id="SIT03613.1"/>
    </source>
</evidence>
<dbReference type="InterPro" id="IPR050204">
    <property type="entry name" value="AraC_XylS_family_regulators"/>
</dbReference>
<dbReference type="InterPro" id="IPR018060">
    <property type="entry name" value="HTH_AraC"/>
</dbReference>
<keyword evidence="6" id="KW-1185">Reference proteome</keyword>